<proteinExistence type="predicted"/>
<reference evidence="1 2" key="1">
    <citation type="submission" date="2016-10" db="EMBL/GenBank/DDBJ databases">
        <authorList>
            <person name="de Groot N.N."/>
        </authorList>
    </citation>
    <scope>NUCLEOTIDE SEQUENCE [LARGE SCALE GENOMIC DNA]</scope>
    <source>
        <strain evidence="1 2">DSM 43019</strain>
    </source>
</reference>
<dbReference type="Gene3D" id="3.40.630.30">
    <property type="match status" value="1"/>
</dbReference>
<organism evidence="1 2">
    <name type="scientific">Actinoplanes philippinensis</name>
    <dbReference type="NCBI Taxonomy" id="35752"/>
    <lineage>
        <taxon>Bacteria</taxon>
        <taxon>Bacillati</taxon>
        <taxon>Actinomycetota</taxon>
        <taxon>Actinomycetes</taxon>
        <taxon>Micromonosporales</taxon>
        <taxon>Micromonosporaceae</taxon>
        <taxon>Actinoplanes</taxon>
    </lineage>
</organism>
<dbReference type="EMBL" id="FONV01000013">
    <property type="protein sequence ID" value="SFF56644.1"/>
    <property type="molecule type" value="Genomic_DNA"/>
</dbReference>
<evidence type="ECO:0008006" key="3">
    <source>
        <dbReference type="Google" id="ProtNLM"/>
    </source>
</evidence>
<dbReference type="STRING" id="35752.SAMN05421541_113192"/>
<dbReference type="Proteomes" id="UP000199645">
    <property type="component" value="Unassembled WGS sequence"/>
</dbReference>
<accession>A0A1I2JPX5</accession>
<evidence type="ECO:0000313" key="2">
    <source>
        <dbReference type="Proteomes" id="UP000199645"/>
    </source>
</evidence>
<evidence type="ECO:0000313" key="1">
    <source>
        <dbReference type="EMBL" id="SFF56644.1"/>
    </source>
</evidence>
<dbReference type="AlphaFoldDB" id="A0A1I2JPX5"/>
<sequence>MTGDRIGWDSARMDLDIAPIGDRTELFQELDGGWPVFMSKDPTGGLYYRHMDRLWPEFSMLAVDRDTGRAVAKAHSVPFAYDGDIADGLPEGGWDWVIRTATHDHLGGVKPTMISALEINIRSDLRGSGLSSVMLKAMRDNAARHGFTDLVAPVRPSGKPAHIQEPIDVYAHATRSDGLPVDPWLRVHVRAGASIVNVAHYSMTYAGTLAEWRSWTGLPFDRTGPVEVPGALNPIHCDVTQNHAVYVEPNVWVHHRI</sequence>
<keyword evidence="2" id="KW-1185">Reference proteome</keyword>
<name>A0A1I2JPX5_9ACTN</name>
<gene>
    <name evidence="1" type="ORF">SAMN05421541_113192</name>
</gene>
<protein>
    <recommendedName>
        <fullName evidence="3">N-acetyltransferase domain-containing protein</fullName>
    </recommendedName>
</protein>